<gene>
    <name evidence="3" type="ORF">ENW73_05710</name>
</gene>
<organism evidence="3">
    <name type="scientific">candidate division WOR-3 bacterium</name>
    <dbReference type="NCBI Taxonomy" id="2052148"/>
    <lineage>
        <taxon>Bacteria</taxon>
        <taxon>Bacteria division WOR-3</taxon>
    </lineage>
</organism>
<proteinExistence type="inferred from homology"/>
<dbReference type="Pfam" id="PF02001">
    <property type="entry name" value="DUF134"/>
    <property type="match status" value="1"/>
</dbReference>
<dbReference type="HAMAP" id="MF_00674">
    <property type="entry name" value="UPF0251"/>
    <property type="match status" value="1"/>
</dbReference>
<evidence type="ECO:0000256" key="1">
    <source>
        <dbReference type="ARBA" id="ARBA00009350"/>
    </source>
</evidence>
<dbReference type="PANTHER" id="PTHR37478">
    <property type="match status" value="1"/>
</dbReference>
<accession>A0A7C6A9X6</accession>
<dbReference type="SUPFAM" id="SSF88659">
    <property type="entry name" value="Sigma3 and sigma4 domains of RNA polymerase sigma factors"/>
    <property type="match status" value="1"/>
</dbReference>
<comment type="caution">
    <text evidence="3">The sequence shown here is derived from an EMBL/GenBank/DDBJ whole genome shotgun (WGS) entry which is preliminary data.</text>
</comment>
<dbReference type="PANTHER" id="PTHR37478:SF2">
    <property type="entry name" value="UPF0251 PROTEIN TK0562"/>
    <property type="match status" value="1"/>
</dbReference>
<sequence length="118" mass="13189">MARPPCCRRIGFLPNASYFKPSGIPCSSLAVVNLTKDELEAVRLADLEGLYQEAAAERMGISRPTFGRIIESAHQKIADALVNGKALRVSGGNVIFDKSDFFNSMHRRRRRCHWQGKL</sequence>
<reference evidence="3" key="1">
    <citation type="journal article" date="2020" name="mSystems">
        <title>Genome- and Community-Level Interaction Insights into Carbon Utilization and Element Cycling Functions of Hydrothermarchaeota in Hydrothermal Sediment.</title>
        <authorList>
            <person name="Zhou Z."/>
            <person name="Liu Y."/>
            <person name="Xu W."/>
            <person name="Pan J."/>
            <person name="Luo Z.H."/>
            <person name="Li M."/>
        </authorList>
    </citation>
    <scope>NUCLEOTIDE SEQUENCE [LARGE SCALE GENOMIC DNA]</scope>
    <source>
        <strain evidence="3">SpSt-876</strain>
    </source>
</reference>
<dbReference type="EMBL" id="DTLI01000139">
    <property type="protein sequence ID" value="HHS52346.1"/>
    <property type="molecule type" value="Genomic_DNA"/>
</dbReference>
<name>A0A7C6A9X6_UNCW3</name>
<comment type="similarity">
    <text evidence="1 2">Belongs to the UPF0251 family.</text>
</comment>
<dbReference type="Gene3D" id="1.10.10.10">
    <property type="entry name" value="Winged helix-like DNA-binding domain superfamily/Winged helix DNA-binding domain"/>
    <property type="match status" value="1"/>
</dbReference>
<dbReference type="InterPro" id="IPR036388">
    <property type="entry name" value="WH-like_DNA-bd_sf"/>
</dbReference>
<protein>
    <recommendedName>
        <fullName evidence="2">UPF0251 protein ENW73_05710</fullName>
    </recommendedName>
</protein>
<evidence type="ECO:0000313" key="3">
    <source>
        <dbReference type="EMBL" id="HHS52346.1"/>
    </source>
</evidence>
<dbReference type="InterPro" id="IPR013324">
    <property type="entry name" value="RNA_pol_sigma_r3/r4-like"/>
</dbReference>
<dbReference type="InterPro" id="IPR002852">
    <property type="entry name" value="UPF0251"/>
</dbReference>
<dbReference type="AlphaFoldDB" id="A0A7C6A9X6"/>
<evidence type="ECO:0000256" key="2">
    <source>
        <dbReference type="HAMAP-Rule" id="MF_00674"/>
    </source>
</evidence>